<dbReference type="InterPro" id="IPR010427">
    <property type="entry name" value="DUF1023"/>
</dbReference>
<organism evidence="2 3">
    <name type="scientific">Streptomyces lonarensis</name>
    <dbReference type="NCBI Taxonomy" id="700599"/>
    <lineage>
        <taxon>Bacteria</taxon>
        <taxon>Bacillati</taxon>
        <taxon>Actinomycetota</taxon>
        <taxon>Actinomycetes</taxon>
        <taxon>Kitasatosporales</taxon>
        <taxon>Streptomycetaceae</taxon>
        <taxon>Streptomyces</taxon>
    </lineage>
</organism>
<evidence type="ECO:0000313" key="3">
    <source>
        <dbReference type="Proteomes" id="UP000578686"/>
    </source>
</evidence>
<accession>A0A7X6HXD8</accession>
<dbReference type="Proteomes" id="UP000578686">
    <property type="component" value="Unassembled WGS sequence"/>
</dbReference>
<dbReference type="SUPFAM" id="SSF53474">
    <property type="entry name" value="alpha/beta-Hydrolases"/>
    <property type="match status" value="1"/>
</dbReference>
<dbReference type="InterPro" id="IPR029058">
    <property type="entry name" value="AB_hydrolase_fold"/>
</dbReference>
<comment type="caution">
    <text evidence="2">The sequence shown here is derived from an EMBL/GenBank/DDBJ whole genome shotgun (WGS) entry which is preliminary data.</text>
</comment>
<protein>
    <recommendedName>
        <fullName evidence="1">DUF1023 domain-containing protein</fullName>
    </recommendedName>
</protein>
<proteinExistence type="predicted"/>
<dbReference type="EMBL" id="JAAVJD010000001">
    <property type="protein sequence ID" value="NJQ04079.1"/>
    <property type="molecule type" value="Genomic_DNA"/>
</dbReference>
<keyword evidence="3" id="KW-1185">Reference proteome</keyword>
<reference evidence="2 3" key="1">
    <citation type="submission" date="2020-03" db="EMBL/GenBank/DDBJ databases">
        <title>Draft genome of Streptomyces sp. ventii, isolated from the Axial Seamount in the Pacific Ocean, and resequencing of the two type strains Streptomyces lonarensis strain NCL 716 and Streptomyces bohaiensis strain 11A07.</title>
        <authorList>
            <person name="Loughran R.M."/>
            <person name="Pfannmuller K.M."/>
            <person name="Wasson B.J."/>
            <person name="Deadmond M.C."/>
            <person name="Paddock B.E."/>
            <person name="Koyack M.J."/>
            <person name="Gallegos D.A."/>
            <person name="Mitchell E.A."/>
            <person name="Ushijima B."/>
            <person name="Saw J.H."/>
            <person name="Mcphail K.L."/>
            <person name="Videau P."/>
        </authorList>
    </citation>
    <scope>NUCLEOTIDE SEQUENCE [LARGE SCALE GENOMIC DNA]</scope>
    <source>
        <strain evidence="2 3">NCL716</strain>
    </source>
</reference>
<feature type="domain" description="DUF1023" evidence="1">
    <location>
        <begin position="143"/>
        <end position="316"/>
    </location>
</feature>
<dbReference type="Gene3D" id="3.40.50.1820">
    <property type="entry name" value="alpha/beta hydrolase"/>
    <property type="match status" value="1"/>
</dbReference>
<dbReference type="AlphaFoldDB" id="A0A7X6HXD8"/>
<dbReference type="Pfam" id="PF06259">
    <property type="entry name" value="Abhydrolase_8"/>
    <property type="match status" value="1"/>
</dbReference>
<gene>
    <name evidence="2" type="ORF">HCN56_00430</name>
</gene>
<name>A0A7X6HXD8_9ACTN</name>
<evidence type="ECO:0000259" key="1">
    <source>
        <dbReference type="Pfam" id="PF06259"/>
    </source>
</evidence>
<evidence type="ECO:0000313" key="2">
    <source>
        <dbReference type="EMBL" id="NJQ04079.1"/>
    </source>
</evidence>
<sequence length="385" mass="40236">MVTTLAVVLAVLLTSGWLHRTGTVEPDGYTGQLQAWREDRITGTPLPDPLAGPQAVADFFGSVGYRKQVLLAERHPLVVGNLGGVPTEIRYAANRNALAAARDREQLRSHDPRLSAAGRHDAARRVHRLSSLLAEGRQILAFDPAGSGRVAEVVGDLDEAERISVVVPGVDTDLLTFERTRLRYRAPAGMARALHAQQREADPDRRTAVIAWADYTAPRGVKVSAATAGPAEEGARRLTAAVTALPGNATVALFCHSYGSVVCGLAAGGLPDRVTDIAVAGSPGVRAAHAEELGTRARIWAARSPADWIGDLPHLAVGPLGHGPDPADPAFGALPVAAQEVPGHGGYFLPGTDSLTGFGRIGAGLVDRAARGGEGPYCVPRGLPT</sequence>